<name>A0A1A8XT74_9PROT</name>
<dbReference type="AlphaFoldDB" id="A0A1A8XT74"/>
<dbReference type="EMBL" id="FLQX01000133">
    <property type="protein sequence ID" value="SBT08275.1"/>
    <property type="molecule type" value="Genomic_DNA"/>
</dbReference>
<gene>
    <name evidence="13" type="ORF">ACCAA_550082</name>
</gene>
<dbReference type="GO" id="GO:0015031">
    <property type="term" value="P:protein transport"/>
    <property type="evidence" value="ECO:0007669"/>
    <property type="project" value="UniProtKB-KW"/>
</dbReference>
<feature type="compositionally biased region" description="Basic and acidic residues" evidence="10">
    <location>
        <begin position="100"/>
        <end position="109"/>
    </location>
</feature>
<evidence type="ECO:0000256" key="8">
    <source>
        <dbReference type="ARBA" id="ARBA00022989"/>
    </source>
</evidence>
<feature type="region of interest" description="Disordered" evidence="10">
    <location>
        <begin position="78"/>
        <end position="109"/>
    </location>
</feature>
<accession>A0A1A8XT74</accession>
<feature type="domain" description="TonB C-terminal" evidence="12">
    <location>
        <begin position="212"/>
        <end position="273"/>
    </location>
</feature>
<proteinExistence type="inferred from homology"/>
<dbReference type="SUPFAM" id="SSF74653">
    <property type="entry name" value="TolA/TonB C-terminal domain"/>
    <property type="match status" value="1"/>
</dbReference>
<dbReference type="PANTHER" id="PTHR33446">
    <property type="entry name" value="PROTEIN TONB-RELATED"/>
    <property type="match status" value="1"/>
</dbReference>
<dbReference type="STRING" id="1860102.ACCAA_550082"/>
<reference evidence="13 14" key="1">
    <citation type="submission" date="2016-06" db="EMBL/GenBank/DDBJ databases">
        <authorList>
            <person name="Kjaerup R.B."/>
            <person name="Dalgaard T.S."/>
            <person name="Juul-Madsen H.R."/>
        </authorList>
    </citation>
    <scope>NUCLEOTIDE SEQUENCE [LARGE SCALE GENOMIC DNA]</scope>
    <source>
        <strain evidence="13">3</strain>
    </source>
</reference>
<dbReference type="InterPro" id="IPR051045">
    <property type="entry name" value="TonB-dependent_transducer"/>
</dbReference>
<keyword evidence="7" id="KW-0653">Protein transport</keyword>
<comment type="subcellular location">
    <subcellularLocation>
        <location evidence="1">Cell inner membrane</location>
        <topology evidence="1">Single-pass membrane protein</topology>
        <orientation evidence="1">Periplasmic side</orientation>
    </subcellularLocation>
</comment>
<keyword evidence="3" id="KW-0813">Transport</keyword>
<dbReference type="GO" id="GO:0055085">
    <property type="term" value="P:transmembrane transport"/>
    <property type="evidence" value="ECO:0007669"/>
    <property type="project" value="InterPro"/>
</dbReference>
<dbReference type="Gene3D" id="3.30.1150.10">
    <property type="match status" value="1"/>
</dbReference>
<dbReference type="NCBIfam" id="TIGR01352">
    <property type="entry name" value="tonB_Cterm"/>
    <property type="match status" value="1"/>
</dbReference>
<keyword evidence="4" id="KW-1003">Cell membrane</keyword>
<dbReference type="GO" id="GO:0031992">
    <property type="term" value="F:energy transducer activity"/>
    <property type="evidence" value="ECO:0007669"/>
    <property type="project" value="TreeGrafter"/>
</dbReference>
<evidence type="ECO:0000256" key="7">
    <source>
        <dbReference type="ARBA" id="ARBA00022927"/>
    </source>
</evidence>
<evidence type="ECO:0000256" key="9">
    <source>
        <dbReference type="ARBA" id="ARBA00023136"/>
    </source>
</evidence>
<keyword evidence="9 11" id="KW-0472">Membrane</keyword>
<dbReference type="PANTHER" id="PTHR33446:SF11">
    <property type="entry name" value="TONB3"/>
    <property type="match status" value="1"/>
</dbReference>
<dbReference type="Pfam" id="PF03544">
    <property type="entry name" value="TonB_C"/>
    <property type="match status" value="1"/>
</dbReference>
<organism evidence="13 14">
    <name type="scientific">Candidatus Accumulibacter aalborgensis</name>
    <dbReference type="NCBI Taxonomy" id="1860102"/>
    <lineage>
        <taxon>Bacteria</taxon>
        <taxon>Pseudomonadati</taxon>
        <taxon>Pseudomonadota</taxon>
        <taxon>Betaproteobacteria</taxon>
        <taxon>Candidatus Accumulibacter</taxon>
    </lineage>
</organism>
<keyword evidence="6 11" id="KW-0812">Transmembrane</keyword>
<evidence type="ECO:0000256" key="5">
    <source>
        <dbReference type="ARBA" id="ARBA00022519"/>
    </source>
</evidence>
<evidence type="ECO:0000256" key="10">
    <source>
        <dbReference type="SAM" id="MobiDB-lite"/>
    </source>
</evidence>
<dbReference type="InterPro" id="IPR006260">
    <property type="entry name" value="TonB/TolA_C"/>
</dbReference>
<keyword evidence="14" id="KW-1185">Reference proteome</keyword>
<dbReference type="GO" id="GO:0098797">
    <property type="term" value="C:plasma membrane protein complex"/>
    <property type="evidence" value="ECO:0007669"/>
    <property type="project" value="TreeGrafter"/>
</dbReference>
<evidence type="ECO:0000256" key="4">
    <source>
        <dbReference type="ARBA" id="ARBA00022475"/>
    </source>
</evidence>
<feature type="region of interest" description="Disordered" evidence="10">
    <location>
        <begin position="122"/>
        <end position="151"/>
    </location>
</feature>
<evidence type="ECO:0000256" key="11">
    <source>
        <dbReference type="SAM" id="Phobius"/>
    </source>
</evidence>
<dbReference type="RefSeq" id="WP_245754602.1">
    <property type="nucleotide sequence ID" value="NZ_FLQX01000133.1"/>
</dbReference>
<evidence type="ECO:0000313" key="14">
    <source>
        <dbReference type="Proteomes" id="UP000199169"/>
    </source>
</evidence>
<protein>
    <submittedName>
        <fullName evidence="13">TonB family protein</fullName>
    </submittedName>
</protein>
<evidence type="ECO:0000256" key="3">
    <source>
        <dbReference type="ARBA" id="ARBA00022448"/>
    </source>
</evidence>
<sequence length="301" mass="33047">MSAGGNANVRELFAPLLAARSLCLALGASLLLHALLLALHFRFPDASRAFQDRALDIILVNSRSARKPADAQALAQADLDGGGNTEQQRRAKTPLPPAPRHQEGDDLDHSQRRIQELEAHQQRLAAQTRSPNIVAPTPNKEAQPDPAPGVSGRDLAQSALALARQVGEIAKEVDDYNQRPRKKFIGTRADEYRFAQYSEDWRLKVERIGTLNYPEAARGKLYGSLVLTVTIKSDGSVAAVEINRSSGHKILDDAARRIVAMAAPFAAFPPAIRHDTDILEITRSWNFTQRDSLETKGAMKR</sequence>
<evidence type="ECO:0000256" key="6">
    <source>
        <dbReference type="ARBA" id="ARBA00022692"/>
    </source>
</evidence>
<keyword evidence="8 11" id="KW-1133">Transmembrane helix</keyword>
<evidence type="ECO:0000313" key="13">
    <source>
        <dbReference type="EMBL" id="SBT08275.1"/>
    </source>
</evidence>
<dbReference type="Proteomes" id="UP000199169">
    <property type="component" value="Unassembled WGS sequence"/>
</dbReference>
<dbReference type="InterPro" id="IPR037682">
    <property type="entry name" value="TonB_C"/>
</dbReference>
<evidence type="ECO:0000256" key="1">
    <source>
        <dbReference type="ARBA" id="ARBA00004383"/>
    </source>
</evidence>
<feature type="transmembrane region" description="Helical" evidence="11">
    <location>
        <begin position="12"/>
        <end position="39"/>
    </location>
</feature>
<keyword evidence="5" id="KW-0997">Cell inner membrane</keyword>
<evidence type="ECO:0000259" key="12">
    <source>
        <dbReference type="Pfam" id="PF03544"/>
    </source>
</evidence>
<comment type="similarity">
    <text evidence="2">Belongs to the TonB family.</text>
</comment>
<evidence type="ECO:0000256" key="2">
    <source>
        <dbReference type="ARBA" id="ARBA00006555"/>
    </source>
</evidence>